<protein>
    <submittedName>
        <fullName evidence="2">Extracellular solute-binding protein</fullName>
    </submittedName>
</protein>
<evidence type="ECO:0000313" key="3">
    <source>
        <dbReference type="Proteomes" id="UP001597079"/>
    </source>
</evidence>
<proteinExistence type="predicted"/>
<organism evidence="2 3">
    <name type="scientific">Alicyclobacillus fodiniaquatilis</name>
    <dbReference type="NCBI Taxonomy" id="1661150"/>
    <lineage>
        <taxon>Bacteria</taxon>
        <taxon>Bacillati</taxon>
        <taxon>Bacillota</taxon>
        <taxon>Bacilli</taxon>
        <taxon>Bacillales</taxon>
        <taxon>Alicyclobacillaceae</taxon>
        <taxon>Alicyclobacillus</taxon>
    </lineage>
</organism>
<dbReference type="InterPro" id="IPR050490">
    <property type="entry name" value="Bact_solute-bd_prot1"/>
</dbReference>
<evidence type="ECO:0000256" key="1">
    <source>
        <dbReference type="SAM" id="SignalP"/>
    </source>
</evidence>
<sequence length="448" mass="48230">MKKRLAAAASVALSMAMIVGCGTSGGNSGGNSSKTITLTMWTYQLEKFKPYIDGVISQFEKAHPGVKVNWVDVPATGFDQKMIAAYQGNSSPDLINDATAVQQVYKYYAPLNQYLTKAQIASFFPAAVQTMTVNKKLYAFPFYGTTPLPSLPMYNMSLLKKAGITQLPTTVAQSLQDAVKLHKADPHAYWALSPVQTQSEATTFSNTNACLELYDYGVPLLTSNFKKAAFDTPEGVKVLTMYANAYKQGAYDPDTGSSADPTNLFVQGAIASYGSGLISDLQNSWGPIENEIKVGPPVTGPYSATHEQAGSGWYWAVSAQSKHPQLAVDLGMEFLTVKNQLAFYKATSGDVGANTVQALNNPGFNQGITNAVAKSYTKLQHKYYDPNKKVVTSPSLQGQVSDFPHQTEVVQALTQYWNQAIEGGMSPSTALADAAKAVNKILAEPANQ</sequence>
<feature type="signal peptide" evidence="1">
    <location>
        <begin position="1"/>
        <end position="21"/>
    </location>
</feature>
<dbReference type="Pfam" id="PF01547">
    <property type="entry name" value="SBP_bac_1"/>
    <property type="match status" value="1"/>
</dbReference>
<comment type="caution">
    <text evidence="2">The sequence shown here is derived from an EMBL/GenBank/DDBJ whole genome shotgun (WGS) entry which is preliminary data.</text>
</comment>
<dbReference type="SUPFAM" id="SSF53850">
    <property type="entry name" value="Periplasmic binding protein-like II"/>
    <property type="match status" value="1"/>
</dbReference>
<dbReference type="Gene3D" id="3.40.190.10">
    <property type="entry name" value="Periplasmic binding protein-like II"/>
    <property type="match status" value="1"/>
</dbReference>
<dbReference type="InterPro" id="IPR006059">
    <property type="entry name" value="SBP"/>
</dbReference>
<accession>A0ABW4JGS5</accession>
<dbReference type="PROSITE" id="PS51257">
    <property type="entry name" value="PROKAR_LIPOPROTEIN"/>
    <property type="match status" value="1"/>
</dbReference>
<evidence type="ECO:0000313" key="2">
    <source>
        <dbReference type="EMBL" id="MFD1674558.1"/>
    </source>
</evidence>
<dbReference type="PANTHER" id="PTHR43649">
    <property type="entry name" value="ARABINOSE-BINDING PROTEIN-RELATED"/>
    <property type="match status" value="1"/>
</dbReference>
<dbReference type="PANTHER" id="PTHR43649:SF12">
    <property type="entry name" value="DIACETYLCHITOBIOSE BINDING PROTEIN DASA"/>
    <property type="match status" value="1"/>
</dbReference>
<gene>
    <name evidence="2" type="ORF">ACFSB2_07535</name>
</gene>
<dbReference type="Proteomes" id="UP001597079">
    <property type="component" value="Unassembled WGS sequence"/>
</dbReference>
<keyword evidence="1" id="KW-0732">Signal</keyword>
<dbReference type="RefSeq" id="WP_377942608.1">
    <property type="nucleotide sequence ID" value="NZ_JBHUCX010000020.1"/>
</dbReference>
<keyword evidence="3" id="KW-1185">Reference proteome</keyword>
<dbReference type="EMBL" id="JBHUCX010000020">
    <property type="protein sequence ID" value="MFD1674558.1"/>
    <property type="molecule type" value="Genomic_DNA"/>
</dbReference>
<feature type="chain" id="PRO_5046165449" evidence="1">
    <location>
        <begin position="22"/>
        <end position="448"/>
    </location>
</feature>
<name>A0ABW4JGS5_9BACL</name>
<reference evidence="3" key="1">
    <citation type="journal article" date="2019" name="Int. J. Syst. Evol. Microbiol.">
        <title>The Global Catalogue of Microorganisms (GCM) 10K type strain sequencing project: providing services to taxonomists for standard genome sequencing and annotation.</title>
        <authorList>
            <consortium name="The Broad Institute Genomics Platform"/>
            <consortium name="The Broad Institute Genome Sequencing Center for Infectious Disease"/>
            <person name="Wu L."/>
            <person name="Ma J."/>
        </authorList>
    </citation>
    <scope>NUCLEOTIDE SEQUENCE [LARGE SCALE GENOMIC DNA]</scope>
    <source>
        <strain evidence="3">CGMCC 1.12286</strain>
    </source>
</reference>